<reference evidence="1 2" key="1">
    <citation type="journal article" date="2006" name="Int. J. Syst. Evol. Microbiol.">
        <title>Chryseobacterium piscium sp. nov., isolated from fish of the South Atlantic Ocean off South Africa.</title>
        <authorList>
            <person name="de Beer H."/>
            <person name="Hugo C.J."/>
            <person name="Jooste P.J."/>
            <person name="Vancanneyt M."/>
            <person name="Coenye T."/>
            <person name="Vandamme P."/>
        </authorList>
    </citation>
    <scope>NUCLEOTIDE SEQUENCE [LARGE SCALE GENOMIC DNA]</scope>
    <source>
        <strain evidence="1 2">CCUG 51923</strain>
    </source>
</reference>
<accession>A0A3D9BT80</accession>
<dbReference type="Proteomes" id="UP000256512">
    <property type="component" value="Unassembled WGS sequence"/>
</dbReference>
<protein>
    <recommendedName>
        <fullName evidence="3">AAA domain-containing protein</fullName>
    </recommendedName>
</protein>
<evidence type="ECO:0000313" key="1">
    <source>
        <dbReference type="EMBL" id="REC56734.1"/>
    </source>
</evidence>
<name>A0A3D9BT80_9FLAO</name>
<sequence length="162" mass="19044">MDENFTFQKHILIVGKTQIERHASLDQILANCNLEFIRFPASMKSFPDYLNIVQSKKLFSSFYESKGKYNLNQILDFHIDWIADNNCLFVFEEFQNIEDRFALEIMRIMINNLEANHKSATKIIMTLEDETELINNLDEIVNETKYKSKVQVVKSNLQVITL</sequence>
<keyword evidence="2" id="KW-1185">Reference proteome</keyword>
<proteinExistence type="predicted"/>
<dbReference type="EMBL" id="QNVS01000004">
    <property type="protein sequence ID" value="REC56734.1"/>
    <property type="molecule type" value="Genomic_DNA"/>
</dbReference>
<dbReference type="AlphaFoldDB" id="A0A3D9BT80"/>
<comment type="caution">
    <text evidence="1">The sequence shown here is derived from an EMBL/GenBank/DDBJ whole genome shotgun (WGS) entry which is preliminary data.</text>
</comment>
<dbReference type="RefSeq" id="WP_115948954.1">
    <property type="nucleotide sequence ID" value="NZ_QNVS01000004.1"/>
</dbReference>
<gene>
    <name evidence="1" type="ORF">DRF62_02580</name>
</gene>
<evidence type="ECO:0000313" key="2">
    <source>
        <dbReference type="Proteomes" id="UP000256512"/>
    </source>
</evidence>
<organism evidence="1 2">
    <name type="scientific">Chryseobacterium piscium</name>
    <dbReference type="NCBI Taxonomy" id="333702"/>
    <lineage>
        <taxon>Bacteria</taxon>
        <taxon>Pseudomonadati</taxon>
        <taxon>Bacteroidota</taxon>
        <taxon>Flavobacteriia</taxon>
        <taxon>Flavobacteriales</taxon>
        <taxon>Weeksellaceae</taxon>
        <taxon>Chryseobacterium group</taxon>
        <taxon>Chryseobacterium</taxon>
    </lineage>
</organism>
<evidence type="ECO:0008006" key="3">
    <source>
        <dbReference type="Google" id="ProtNLM"/>
    </source>
</evidence>